<feature type="domain" description="USP" evidence="2">
    <location>
        <begin position="549"/>
        <end position="911"/>
    </location>
</feature>
<dbReference type="CDD" id="cd00063">
    <property type="entry name" value="FN3"/>
    <property type="match status" value="3"/>
</dbReference>
<dbReference type="InterPro" id="IPR018200">
    <property type="entry name" value="USP_CS"/>
</dbReference>
<gene>
    <name evidence="4" type="ORF">KUTeg_007079</name>
</gene>
<evidence type="ECO:0000313" key="5">
    <source>
        <dbReference type="Proteomes" id="UP001217089"/>
    </source>
</evidence>
<proteinExistence type="predicted"/>
<evidence type="ECO:0000313" key="4">
    <source>
        <dbReference type="EMBL" id="KAJ8314929.1"/>
    </source>
</evidence>
<dbReference type="InterPro" id="IPR001394">
    <property type="entry name" value="Peptidase_C19_UCH"/>
</dbReference>
<comment type="caution">
    <text evidence="4">The sequence shown here is derived from an EMBL/GenBank/DDBJ whole genome shotgun (WGS) entry which is preliminary data.</text>
</comment>
<dbReference type="Pfam" id="PF00443">
    <property type="entry name" value="UCH"/>
    <property type="match status" value="1"/>
</dbReference>
<evidence type="ECO:0008006" key="6">
    <source>
        <dbReference type="Google" id="ProtNLM"/>
    </source>
</evidence>
<name>A0ABQ9FC82_TEGGR</name>
<protein>
    <recommendedName>
        <fullName evidence="6">Ubiquitinyl hydrolase 1</fullName>
    </recommendedName>
</protein>
<dbReference type="Proteomes" id="UP001217089">
    <property type="component" value="Unassembled WGS sequence"/>
</dbReference>
<dbReference type="Pfam" id="PF00041">
    <property type="entry name" value="fn3"/>
    <property type="match status" value="1"/>
</dbReference>
<dbReference type="SUPFAM" id="SSF54001">
    <property type="entry name" value="Cysteine proteinases"/>
    <property type="match status" value="1"/>
</dbReference>
<dbReference type="SMART" id="SM00060">
    <property type="entry name" value="FN3"/>
    <property type="match status" value="2"/>
</dbReference>
<dbReference type="InterPro" id="IPR038765">
    <property type="entry name" value="Papain-like_cys_pep_sf"/>
</dbReference>
<reference evidence="4 5" key="1">
    <citation type="submission" date="2022-12" db="EMBL/GenBank/DDBJ databases">
        <title>Chromosome-level genome of Tegillarca granosa.</title>
        <authorList>
            <person name="Kim J."/>
        </authorList>
    </citation>
    <scope>NUCLEOTIDE SEQUENCE [LARGE SCALE GENOMIC DNA]</scope>
    <source>
        <strain evidence="4">Teg-2019</strain>
        <tissue evidence="4">Adductor muscle</tissue>
    </source>
</reference>
<feature type="region of interest" description="Disordered" evidence="1">
    <location>
        <begin position="657"/>
        <end position="703"/>
    </location>
</feature>
<dbReference type="InterPro" id="IPR028889">
    <property type="entry name" value="USP"/>
</dbReference>
<dbReference type="PROSITE" id="PS50853">
    <property type="entry name" value="FN3"/>
    <property type="match status" value="2"/>
</dbReference>
<evidence type="ECO:0000256" key="1">
    <source>
        <dbReference type="SAM" id="MobiDB-lite"/>
    </source>
</evidence>
<dbReference type="PROSITE" id="PS50235">
    <property type="entry name" value="USP_3"/>
    <property type="match status" value="1"/>
</dbReference>
<dbReference type="Gene3D" id="3.90.70.10">
    <property type="entry name" value="Cysteine proteinases"/>
    <property type="match status" value="1"/>
</dbReference>
<dbReference type="PANTHER" id="PTHR24006">
    <property type="entry name" value="UBIQUITIN CARBOXYL-TERMINAL HYDROLASE"/>
    <property type="match status" value="1"/>
</dbReference>
<organism evidence="4 5">
    <name type="scientific">Tegillarca granosa</name>
    <name type="common">Malaysian cockle</name>
    <name type="synonym">Anadara granosa</name>
    <dbReference type="NCBI Taxonomy" id="220873"/>
    <lineage>
        <taxon>Eukaryota</taxon>
        <taxon>Metazoa</taxon>
        <taxon>Spiralia</taxon>
        <taxon>Lophotrochozoa</taxon>
        <taxon>Mollusca</taxon>
        <taxon>Bivalvia</taxon>
        <taxon>Autobranchia</taxon>
        <taxon>Pteriomorphia</taxon>
        <taxon>Arcoida</taxon>
        <taxon>Arcoidea</taxon>
        <taxon>Arcidae</taxon>
        <taxon>Tegillarca</taxon>
    </lineage>
</organism>
<evidence type="ECO:0000259" key="3">
    <source>
        <dbReference type="PROSITE" id="PS50853"/>
    </source>
</evidence>
<dbReference type="InterPro" id="IPR003961">
    <property type="entry name" value="FN3_dom"/>
</dbReference>
<evidence type="ECO:0000259" key="2">
    <source>
        <dbReference type="PROSITE" id="PS50235"/>
    </source>
</evidence>
<feature type="region of interest" description="Disordered" evidence="1">
    <location>
        <begin position="197"/>
        <end position="234"/>
    </location>
</feature>
<dbReference type="InterPro" id="IPR036116">
    <property type="entry name" value="FN3_sf"/>
</dbReference>
<feature type="compositionally biased region" description="Basic and acidic residues" evidence="1">
    <location>
        <begin position="691"/>
        <end position="703"/>
    </location>
</feature>
<feature type="compositionally biased region" description="Basic and acidic residues" evidence="1">
    <location>
        <begin position="212"/>
        <end position="223"/>
    </location>
</feature>
<dbReference type="InterPro" id="IPR013783">
    <property type="entry name" value="Ig-like_fold"/>
</dbReference>
<dbReference type="Gene3D" id="2.60.40.10">
    <property type="entry name" value="Immunoglobulins"/>
    <property type="match status" value="3"/>
</dbReference>
<dbReference type="CDD" id="cd02257">
    <property type="entry name" value="Peptidase_C19"/>
    <property type="match status" value="1"/>
</dbReference>
<feature type="domain" description="Fibronectin type-III" evidence="3">
    <location>
        <begin position="96"/>
        <end position="193"/>
    </location>
</feature>
<keyword evidence="5" id="KW-1185">Reference proteome</keyword>
<accession>A0ABQ9FC82</accession>
<sequence length="912" mass="105332">MNHLNVGRIFWSQSVCEDRRRALSYIVYMNAFKSNDWIKIKEVYARQGEKSFWIWCPFQRMEDYTLYTFKIVARNENGESEAVETEHVMKKSRPLPPNSLDVQVNEEMSYVTASWGSPISDGGLPLQKFNIEVLFESDKQTIKQTTVPYHSTNTKIDISSFQATIYELRITAENKIGRSDTIAKSFRIEKKMELTDKLENQKEGGTYQTTSDNRKAANDDKCASTKPTGTKNENVKDNSVEVNQLTLRMTTGRNTGTIGNVAKPFEKEDRANITVKENTYSVQMTVENIKRSSDNVAKSNKKESRTDIAIIDSPNMPNEIKVKTNETTSVKVSWYLDILKRYETVEKFVIETRLFGEKNYSLVKLVPMIPDENWQVTDIHNLKENTEYYFRVKACNQAGDSEWKYSDKVKTGNKEDQVKDTQHQEIEEIKVKKEKDKNCNGCSKPVKALETRLLCSHEFCEECSIGMFENAFESENGLELVFYWMCNVSGCDNYTEEKHVEFIGGNSLSQTWLEDSRKSWFEEKKNSTEKDTDVYDNELTENYDASMIRGLPNVGLTCYANCIFQILGQTPYFMDHLHVLVREHSLDNEKSICGQLMLLLQSINGLTKDGFKRKVDFDTVARLVDTICSKDQSFIRGEQADSHSFMMALFNAIKEESKKNEDTKGGATAQNTPINDEEKQKTPIKMSNSLENDKSRNDSEDKCKEEPMTMFEGYLCNKFKYQGCSHEEISEKQMFNSILIPVKENVHHWSLNEGLKMVLTKEEFAIEDLPCDKCEKIKKGFFRTNKTTKQQIFAKLPDNLVFQLGKFRQVYSSLTKMYQRVEYPYTLEMKELTKKERKPCAIKYNLYGVALHIGTLKYGGHYAAYVKQHVTKSNDTGSDQWYYCSDSVIEKISSDKVLNDYKASILFYHRES</sequence>
<feature type="domain" description="Fibronectin type-III" evidence="3">
    <location>
        <begin position="316"/>
        <end position="414"/>
    </location>
</feature>
<dbReference type="EMBL" id="JARBDR010000337">
    <property type="protein sequence ID" value="KAJ8314929.1"/>
    <property type="molecule type" value="Genomic_DNA"/>
</dbReference>
<dbReference type="PROSITE" id="PS00973">
    <property type="entry name" value="USP_2"/>
    <property type="match status" value="1"/>
</dbReference>
<dbReference type="InterPro" id="IPR050164">
    <property type="entry name" value="Peptidase_C19"/>
</dbReference>
<dbReference type="SUPFAM" id="SSF49265">
    <property type="entry name" value="Fibronectin type III"/>
    <property type="match status" value="2"/>
</dbReference>